<keyword evidence="1" id="KW-1133">Transmembrane helix</keyword>
<protein>
    <submittedName>
        <fullName evidence="2">Uncharacterized protein</fullName>
    </submittedName>
</protein>
<dbReference type="PANTHER" id="PTHR13304">
    <property type="entry name" value="GLYCOSYLPHOSPHATIDYLINOSITOL ANCHOR ATTACHMENT 1 PROTEIN"/>
    <property type="match status" value="1"/>
</dbReference>
<dbReference type="EMBL" id="JAIWYP010000009">
    <property type="protein sequence ID" value="KAH3775021.1"/>
    <property type="molecule type" value="Genomic_DNA"/>
</dbReference>
<name>A0A9D4E885_DREPO</name>
<dbReference type="Proteomes" id="UP000828390">
    <property type="component" value="Unassembled WGS sequence"/>
</dbReference>
<comment type="caution">
    <text evidence="2">The sequence shown here is derived from an EMBL/GenBank/DDBJ whole genome shotgun (WGS) entry which is preliminary data.</text>
</comment>
<reference evidence="2" key="2">
    <citation type="submission" date="2020-11" db="EMBL/GenBank/DDBJ databases">
        <authorList>
            <person name="McCartney M.A."/>
            <person name="Auch B."/>
            <person name="Kono T."/>
            <person name="Mallez S."/>
            <person name="Becker A."/>
            <person name="Gohl D.M."/>
            <person name="Silverstein K.A.T."/>
            <person name="Koren S."/>
            <person name="Bechman K.B."/>
            <person name="Herman A."/>
            <person name="Abrahante J.E."/>
            <person name="Garbe J."/>
        </authorList>
    </citation>
    <scope>NUCLEOTIDE SEQUENCE</scope>
    <source>
        <strain evidence="2">Duluth1</strain>
        <tissue evidence="2">Whole animal</tissue>
    </source>
</reference>
<proteinExistence type="predicted"/>
<feature type="transmembrane region" description="Helical" evidence="1">
    <location>
        <begin position="20"/>
        <end position="41"/>
    </location>
</feature>
<reference evidence="2" key="1">
    <citation type="journal article" date="2019" name="bioRxiv">
        <title>The Genome of the Zebra Mussel, Dreissena polymorpha: A Resource for Invasive Species Research.</title>
        <authorList>
            <person name="McCartney M.A."/>
            <person name="Auch B."/>
            <person name="Kono T."/>
            <person name="Mallez S."/>
            <person name="Zhang Y."/>
            <person name="Obille A."/>
            <person name="Becker A."/>
            <person name="Abrahante J.E."/>
            <person name="Garbe J."/>
            <person name="Badalamenti J.P."/>
            <person name="Herman A."/>
            <person name="Mangelson H."/>
            <person name="Liachko I."/>
            <person name="Sullivan S."/>
            <person name="Sone E.D."/>
            <person name="Koren S."/>
            <person name="Silverstein K.A.T."/>
            <person name="Beckman K.B."/>
            <person name="Gohl D.M."/>
        </authorList>
    </citation>
    <scope>NUCLEOTIDE SEQUENCE</scope>
    <source>
        <strain evidence="2">Duluth1</strain>
        <tissue evidence="2">Whole animal</tissue>
    </source>
</reference>
<evidence type="ECO:0000313" key="2">
    <source>
        <dbReference type="EMBL" id="KAH3775021.1"/>
    </source>
</evidence>
<organism evidence="2 3">
    <name type="scientific">Dreissena polymorpha</name>
    <name type="common">Zebra mussel</name>
    <name type="synonym">Mytilus polymorpha</name>
    <dbReference type="NCBI Taxonomy" id="45954"/>
    <lineage>
        <taxon>Eukaryota</taxon>
        <taxon>Metazoa</taxon>
        <taxon>Spiralia</taxon>
        <taxon>Lophotrochozoa</taxon>
        <taxon>Mollusca</taxon>
        <taxon>Bivalvia</taxon>
        <taxon>Autobranchia</taxon>
        <taxon>Heteroconchia</taxon>
        <taxon>Euheterodonta</taxon>
        <taxon>Imparidentia</taxon>
        <taxon>Neoheterodontei</taxon>
        <taxon>Myida</taxon>
        <taxon>Dreissenoidea</taxon>
        <taxon>Dreissenidae</taxon>
        <taxon>Dreissena</taxon>
    </lineage>
</organism>
<dbReference type="GO" id="GO:0016255">
    <property type="term" value="P:attachment of GPI anchor to protein"/>
    <property type="evidence" value="ECO:0007669"/>
    <property type="project" value="TreeGrafter"/>
</dbReference>
<accession>A0A9D4E885</accession>
<keyword evidence="1" id="KW-0472">Membrane</keyword>
<dbReference type="AlphaFoldDB" id="A0A9D4E885"/>
<keyword evidence="1" id="KW-0812">Transmembrane</keyword>
<evidence type="ECO:0000313" key="3">
    <source>
        <dbReference type="Proteomes" id="UP000828390"/>
    </source>
</evidence>
<evidence type="ECO:0000256" key="1">
    <source>
        <dbReference type="SAM" id="Phobius"/>
    </source>
</evidence>
<dbReference type="GO" id="GO:0042765">
    <property type="term" value="C:GPI-anchor transamidase complex"/>
    <property type="evidence" value="ECO:0007669"/>
    <property type="project" value="InterPro"/>
</dbReference>
<dbReference type="PANTHER" id="PTHR13304:SF0">
    <property type="entry name" value="GLYCOSYLPHOSPHATIDYLINOSITOL ANCHOR ATTACHMENT 1 PROTEIN"/>
    <property type="match status" value="1"/>
</dbReference>
<sequence length="144" mass="16536">MGILSNPKSRQLIVEKVSRYNNILCGACYVVGVIWFMALAYKPFNAKTYFSENALLPGVVESGFFFDFDVSSYITEVKEELKRDKRNVPRDWLYQKMREAGLETYKQNYTIHYPLHILQGQLVPGQNVYGILSPCLVSPRAKCV</sequence>
<gene>
    <name evidence="2" type="ORF">DPMN_176417</name>
</gene>
<keyword evidence="3" id="KW-1185">Reference proteome</keyword>
<dbReference type="InterPro" id="IPR007246">
    <property type="entry name" value="Gaa1"/>
</dbReference>